<keyword evidence="1" id="KW-1133">Transmembrane helix</keyword>
<dbReference type="EMBL" id="LAZR01047246">
    <property type="protein sequence ID" value="KKK94663.1"/>
    <property type="molecule type" value="Genomic_DNA"/>
</dbReference>
<comment type="caution">
    <text evidence="2">The sequence shown here is derived from an EMBL/GenBank/DDBJ whole genome shotgun (WGS) entry which is preliminary data.</text>
</comment>
<reference evidence="2" key="1">
    <citation type="journal article" date="2015" name="Nature">
        <title>Complex archaea that bridge the gap between prokaryotes and eukaryotes.</title>
        <authorList>
            <person name="Spang A."/>
            <person name="Saw J.H."/>
            <person name="Jorgensen S.L."/>
            <person name="Zaremba-Niedzwiedzka K."/>
            <person name="Martijn J."/>
            <person name="Lind A.E."/>
            <person name="van Eijk R."/>
            <person name="Schleper C."/>
            <person name="Guy L."/>
            <person name="Ettema T.J."/>
        </authorList>
    </citation>
    <scope>NUCLEOTIDE SEQUENCE</scope>
</reference>
<keyword evidence="1" id="KW-0812">Transmembrane</keyword>
<dbReference type="AlphaFoldDB" id="A0A0F8ZLF3"/>
<gene>
    <name evidence="2" type="ORF">LCGC14_2680600</name>
</gene>
<evidence type="ECO:0000313" key="2">
    <source>
        <dbReference type="EMBL" id="KKK94663.1"/>
    </source>
</evidence>
<sequence length="78" mass="8429">MKIDKQTILIIALSIVVLVGGFVLLNKDTPQPEPEKPLGATGSRFHIDTTWLSAGTETSTVVATSTTVNFLLPQHLQQ</sequence>
<organism evidence="2">
    <name type="scientific">marine sediment metagenome</name>
    <dbReference type="NCBI Taxonomy" id="412755"/>
    <lineage>
        <taxon>unclassified sequences</taxon>
        <taxon>metagenomes</taxon>
        <taxon>ecological metagenomes</taxon>
    </lineage>
</organism>
<name>A0A0F8ZLF3_9ZZZZ</name>
<evidence type="ECO:0000256" key="1">
    <source>
        <dbReference type="SAM" id="Phobius"/>
    </source>
</evidence>
<keyword evidence="1" id="KW-0472">Membrane</keyword>
<accession>A0A0F8ZLF3</accession>
<protein>
    <submittedName>
        <fullName evidence="2">Uncharacterized protein</fullName>
    </submittedName>
</protein>
<proteinExistence type="predicted"/>
<feature type="transmembrane region" description="Helical" evidence="1">
    <location>
        <begin position="7"/>
        <end position="25"/>
    </location>
</feature>